<organism evidence="1 2">
    <name type="scientific">Dyadobacter jejuensis</name>
    <dbReference type="NCBI Taxonomy" id="1082580"/>
    <lineage>
        <taxon>Bacteria</taxon>
        <taxon>Pseudomonadati</taxon>
        <taxon>Bacteroidota</taxon>
        <taxon>Cytophagia</taxon>
        <taxon>Cytophagales</taxon>
        <taxon>Spirosomataceae</taxon>
        <taxon>Dyadobacter</taxon>
    </lineage>
</organism>
<proteinExistence type="predicted"/>
<dbReference type="EMBL" id="QGDT01000005">
    <property type="protein sequence ID" value="PWJ57867.1"/>
    <property type="molecule type" value="Genomic_DNA"/>
</dbReference>
<reference evidence="1 2" key="1">
    <citation type="submission" date="2018-03" db="EMBL/GenBank/DDBJ databases">
        <title>Genomic Encyclopedia of Archaeal and Bacterial Type Strains, Phase II (KMG-II): from individual species to whole genera.</title>
        <authorList>
            <person name="Goeker M."/>
        </authorList>
    </citation>
    <scope>NUCLEOTIDE SEQUENCE [LARGE SCALE GENOMIC DNA]</scope>
    <source>
        <strain evidence="1 2">DSM 100346</strain>
    </source>
</reference>
<gene>
    <name evidence="1" type="ORF">CLV98_10547</name>
</gene>
<protein>
    <recommendedName>
        <fullName evidence="3">Nucleotide-binding universal stress UspA family protein</fullName>
    </recommendedName>
</protein>
<name>A0A316B5F3_9BACT</name>
<comment type="caution">
    <text evidence="1">The sequence shown here is derived from an EMBL/GenBank/DDBJ whole genome shotgun (WGS) entry which is preliminary data.</text>
</comment>
<evidence type="ECO:0000313" key="2">
    <source>
        <dbReference type="Proteomes" id="UP000245880"/>
    </source>
</evidence>
<dbReference type="Proteomes" id="UP000245880">
    <property type="component" value="Unassembled WGS sequence"/>
</dbReference>
<accession>A0A316B5F3</accession>
<dbReference type="RefSeq" id="WP_229203329.1">
    <property type="nucleotide sequence ID" value="NZ_QGDT01000005.1"/>
</dbReference>
<dbReference type="AlphaFoldDB" id="A0A316B5F3"/>
<evidence type="ECO:0000313" key="1">
    <source>
        <dbReference type="EMBL" id="PWJ57867.1"/>
    </source>
</evidence>
<evidence type="ECO:0008006" key="3">
    <source>
        <dbReference type="Google" id="ProtNLM"/>
    </source>
</evidence>
<sequence>MQTKTPIAQMKTIVIPSDFSQNSVDVAETVIRNSDESVKIIFTHLFRTGDGIQEMLFSTYRKKEYEYVSEAFRQQCDILQDLFGRRFHSYEIDFFYGNRLAPFKNFLDYHGADGIAYSVDYGVPALCKSSLDAIKVVQKAGLPLYEVVGAEKNVLVDKF</sequence>
<keyword evidence="2" id="KW-1185">Reference proteome</keyword>